<dbReference type="GO" id="GO:0030170">
    <property type="term" value="F:pyridoxal phosphate binding"/>
    <property type="evidence" value="ECO:0007669"/>
    <property type="project" value="InterPro"/>
</dbReference>
<feature type="domain" description="Aminotransferase class I/classII large" evidence="8">
    <location>
        <begin position="28"/>
        <end position="392"/>
    </location>
</feature>
<dbReference type="GO" id="GO:0033585">
    <property type="term" value="P:L-phenylalanine biosynthetic process from chorismate via phenylpyruvate"/>
    <property type="evidence" value="ECO:0007669"/>
    <property type="project" value="TreeGrafter"/>
</dbReference>
<evidence type="ECO:0000256" key="2">
    <source>
        <dbReference type="ARBA" id="ARBA00007441"/>
    </source>
</evidence>
<evidence type="ECO:0000256" key="1">
    <source>
        <dbReference type="ARBA" id="ARBA00001933"/>
    </source>
</evidence>
<dbReference type="CDD" id="cd00609">
    <property type="entry name" value="AAT_like"/>
    <property type="match status" value="1"/>
</dbReference>
<evidence type="ECO:0000256" key="5">
    <source>
        <dbReference type="ARBA" id="ARBA00022679"/>
    </source>
</evidence>
<dbReference type="PANTHER" id="PTHR11879">
    <property type="entry name" value="ASPARTATE AMINOTRANSFERASE"/>
    <property type="match status" value="1"/>
</dbReference>
<evidence type="ECO:0000256" key="4">
    <source>
        <dbReference type="ARBA" id="ARBA00022576"/>
    </source>
</evidence>
<evidence type="ECO:0000256" key="6">
    <source>
        <dbReference type="ARBA" id="ARBA00022898"/>
    </source>
</evidence>
<dbReference type="PROSITE" id="PS00105">
    <property type="entry name" value="AA_TRANSFER_CLASS_1"/>
    <property type="match status" value="1"/>
</dbReference>
<dbReference type="GO" id="GO:0042802">
    <property type="term" value="F:identical protein binding"/>
    <property type="evidence" value="ECO:0007669"/>
    <property type="project" value="TreeGrafter"/>
</dbReference>
<keyword evidence="4 7" id="KW-0032">Aminotransferase</keyword>
<dbReference type="InterPro" id="IPR004838">
    <property type="entry name" value="NHTrfase_class1_PyrdxlP-BS"/>
</dbReference>
<accession>A0A066UMX0</accession>
<dbReference type="FunFam" id="3.40.640.10:FF:000015">
    <property type="entry name" value="Aspartate aminotransferase"/>
    <property type="match status" value="1"/>
</dbReference>
<dbReference type="EC" id="2.6.1.-" evidence="7"/>
<sequence length="398" mass="44570">MFNHVEHYAGDPILGLMDKFANDPRTDIKVNLGVGVYYTEDGRLPVLECVKTAEAQIANPPRPRGYLPMDGLAGYKKACQDLLFSKDSQIVKDGRVATIATLGGSGALKVGADFIHEWFPNAKCYVSNPTWANHIGIFEGAGIEVAKYPYYDAQTIGVKFDEMCEFFKGLNENDVVLLHPCCHNPTGVDLTNDQWDVVLDIVKDKKLIAFMDIAYQGFGEGMEGDVYAIRRAVDMGLPIFVSNSFSKNLSLYGERVGGLSVVAPSKEEADRVQGQLKFTVRRIYSSPPSHGNNVVDIVMNDEALFEQWVGEVYEMRDRIREMRQKLQDTLTAKLPERDFSYFTKQRGMFSFTGLTAEQVVRLRDEFAVYMVENGRMCIAGLNNKNVEYVANAMAEVLK</sequence>
<dbReference type="Proteomes" id="UP000035860">
    <property type="component" value="Unassembled WGS sequence"/>
</dbReference>
<dbReference type="InterPro" id="IPR015424">
    <property type="entry name" value="PyrdxlP-dep_Trfase"/>
</dbReference>
<dbReference type="SUPFAM" id="SSF53383">
    <property type="entry name" value="PLP-dependent transferases"/>
    <property type="match status" value="1"/>
</dbReference>
<comment type="cofactor">
    <cofactor evidence="1 7">
        <name>pyridoxal 5'-phosphate</name>
        <dbReference type="ChEBI" id="CHEBI:597326"/>
    </cofactor>
</comment>
<dbReference type="Gene3D" id="3.40.640.10">
    <property type="entry name" value="Type I PLP-dependent aspartate aminotransferase-like (Major domain)"/>
    <property type="match status" value="1"/>
</dbReference>
<dbReference type="FunFam" id="3.90.1150.10:FF:000001">
    <property type="entry name" value="Aspartate aminotransferase"/>
    <property type="match status" value="1"/>
</dbReference>
<evidence type="ECO:0000259" key="8">
    <source>
        <dbReference type="Pfam" id="PF00155"/>
    </source>
</evidence>
<dbReference type="InterPro" id="IPR004839">
    <property type="entry name" value="Aminotransferase_I/II_large"/>
</dbReference>
<dbReference type="GO" id="GO:0005829">
    <property type="term" value="C:cytosol"/>
    <property type="evidence" value="ECO:0007669"/>
    <property type="project" value="TreeGrafter"/>
</dbReference>
<comment type="subunit">
    <text evidence="3">Homodimer.</text>
</comment>
<dbReference type="InterPro" id="IPR015422">
    <property type="entry name" value="PyrdxlP-dep_Trfase_small"/>
</dbReference>
<gene>
    <name evidence="9" type="ORF">MBO_03442</name>
</gene>
<keyword evidence="6" id="KW-0663">Pyridoxal phosphate</keyword>
<dbReference type="eggNOG" id="COG1448">
    <property type="taxonomic scope" value="Bacteria"/>
</dbReference>
<evidence type="ECO:0000313" key="9">
    <source>
        <dbReference type="EMBL" id="KDN25519.1"/>
    </source>
</evidence>
<dbReference type="RefSeq" id="WP_036363668.1">
    <property type="nucleotide sequence ID" value="NZ_AOMT01000011.1"/>
</dbReference>
<dbReference type="InterPro" id="IPR000796">
    <property type="entry name" value="Asp_trans"/>
</dbReference>
<dbReference type="PANTHER" id="PTHR11879:SF37">
    <property type="entry name" value="AROMATIC-AMINO-ACID AMINOTRANSFERASE"/>
    <property type="match status" value="1"/>
</dbReference>
<dbReference type="OrthoDB" id="9766445at2"/>
<name>A0A066UMX0_9GAMM</name>
<evidence type="ECO:0000313" key="10">
    <source>
        <dbReference type="Proteomes" id="UP000035860"/>
    </source>
</evidence>
<dbReference type="Gene3D" id="3.90.1150.10">
    <property type="entry name" value="Aspartate Aminotransferase, domain 1"/>
    <property type="match status" value="1"/>
</dbReference>
<comment type="caution">
    <text evidence="9">The sequence shown here is derived from an EMBL/GenBank/DDBJ whole genome shotgun (WGS) entry which is preliminary data.</text>
</comment>
<dbReference type="PRINTS" id="PR00799">
    <property type="entry name" value="TRANSAMINASE"/>
</dbReference>
<organism evidence="9 10">
    <name type="scientific">Moraxella bovoculi 237</name>
    <dbReference type="NCBI Taxonomy" id="743974"/>
    <lineage>
        <taxon>Bacteria</taxon>
        <taxon>Pseudomonadati</taxon>
        <taxon>Pseudomonadota</taxon>
        <taxon>Gammaproteobacteria</taxon>
        <taxon>Moraxellales</taxon>
        <taxon>Moraxellaceae</taxon>
        <taxon>Moraxella</taxon>
    </lineage>
</organism>
<keyword evidence="5 7" id="KW-0808">Transferase</keyword>
<dbReference type="GO" id="GO:0004838">
    <property type="term" value="F:L-tyrosine-2-oxoglutarate transaminase activity"/>
    <property type="evidence" value="ECO:0007669"/>
    <property type="project" value="TreeGrafter"/>
</dbReference>
<comment type="similarity">
    <text evidence="2 7">Belongs to the class-I pyridoxal-phosphate-dependent aminotransferase family.</text>
</comment>
<dbReference type="AlphaFoldDB" id="A0A066UMX0"/>
<dbReference type="Pfam" id="PF00155">
    <property type="entry name" value="Aminotran_1_2"/>
    <property type="match status" value="1"/>
</dbReference>
<reference evidence="9 10" key="1">
    <citation type="journal article" date="2014" name="Genome Announc.">
        <title>Draft Genome Sequence of Moraxella bovoculi Strain 237T (ATCC BAA-1259T) Isolated from a Calf with Infectious Bovine Keratoconjunctivitis.</title>
        <authorList>
            <person name="Calcutt M.J."/>
            <person name="Foecking M.F."/>
            <person name="Martin N.T."/>
            <person name="Mhlanga-Mutangadura T."/>
            <person name="Reilly T.J."/>
        </authorList>
    </citation>
    <scope>NUCLEOTIDE SEQUENCE [LARGE SCALE GENOMIC DNA]</scope>
    <source>
        <strain evidence="9 10">237</strain>
    </source>
</reference>
<keyword evidence="10" id="KW-1185">Reference proteome</keyword>
<evidence type="ECO:0000256" key="7">
    <source>
        <dbReference type="RuleBase" id="RU000481"/>
    </source>
</evidence>
<proteinExistence type="inferred from homology"/>
<protein>
    <recommendedName>
        <fullName evidence="7">Aminotransferase</fullName>
        <ecNumber evidence="7">2.6.1.-</ecNumber>
    </recommendedName>
</protein>
<dbReference type="EMBL" id="AOMT01000011">
    <property type="protein sequence ID" value="KDN25519.1"/>
    <property type="molecule type" value="Genomic_DNA"/>
</dbReference>
<dbReference type="InterPro" id="IPR015421">
    <property type="entry name" value="PyrdxlP-dep_Trfase_major"/>
</dbReference>
<dbReference type="NCBIfam" id="NF006719">
    <property type="entry name" value="PRK09257.1"/>
    <property type="match status" value="1"/>
</dbReference>
<evidence type="ECO:0000256" key="3">
    <source>
        <dbReference type="ARBA" id="ARBA00011738"/>
    </source>
</evidence>